<dbReference type="SUPFAM" id="SSF53254">
    <property type="entry name" value="Phosphoglycerate mutase-like"/>
    <property type="match status" value="1"/>
</dbReference>
<dbReference type="SMART" id="SM00855">
    <property type="entry name" value="PGAM"/>
    <property type="match status" value="1"/>
</dbReference>
<proteinExistence type="predicted"/>
<feature type="signal peptide" evidence="1">
    <location>
        <begin position="1"/>
        <end position="23"/>
    </location>
</feature>
<dbReference type="OrthoDB" id="496981at2759"/>
<dbReference type="GO" id="GO:0016791">
    <property type="term" value="F:phosphatase activity"/>
    <property type="evidence" value="ECO:0007669"/>
    <property type="project" value="TreeGrafter"/>
</dbReference>
<name>A0A7S3ZJF6_9STRA</name>
<dbReference type="Gene3D" id="3.40.50.1240">
    <property type="entry name" value="Phosphoglycerate mutase-like"/>
    <property type="match status" value="1"/>
</dbReference>
<feature type="chain" id="PRO_5036403960" description="Phosphoglycerate mutase" evidence="1">
    <location>
        <begin position="24"/>
        <end position="260"/>
    </location>
</feature>
<keyword evidence="1" id="KW-0732">Signal</keyword>
<dbReference type="InterPro" id="IPR013078">
    <property type="entry name" value="His_Pase_superF_clade-1"/>
</dbReference>
<organism evidence="2">
    <name type="scientific">Pelagomonas calceolata</name>
    <dbReference type="NCBI Taxonomy" id="35677"/>
    <lineage>
        <taxon>Eukaryota</taxon>
        <taxon>Sar</taxon>
        <taxon>Stramenopiles</taxon>
        <taxon>Ochrophyta</taxon>
        <taxon>Pelagophyceae</taxon>
        <taxon>Pelagomonadales</taxon>
        <taxon>Pelagomonadaceae</taxon>
        <taxon>Pelagomonas</taxon>
    </lineage>
</organism>
<reference evidence="3" key="2">
    <citation type="submission" date="2021-11" db="EMBL/GenBank/DDBJ databases">
        <authorList>
            <consortium name="Genoscope - CEA"/>
            <person name="William W."/>
        </authorList>
    </citation>
    <scope>NUCLEOTIDE SEQUENCE</scope>
</reference>
<dbReference type="InterPro" id="IPR029033">
    <property type="entry name" value="His_PPase_superfam"/>
</dbReference>
<evidence type="ECO:0000313" key="4">
    <source>
        <dbReference type="Proteomes" id="UP000789595"/>
    </source>
</evidence>
<evidence type="ECO:0008006" key="5">
    <source>
        <dbReference type="Google" id="ProtNLM"/>
    </source>
</evidence>
<dbReference type="AlphaFoldDB" id="A0A7S3ZJF6"/>
<evidence type="ECO:0000313" key="3">
    <source>
        <dbReference type="EMBL" id="CAH0376731.1"/>
    </source>
</evidence>
<keyword evidence="4" id="KW-1185">Reference proteome</keyword>
<evidence type="ECO:0000256" key="1">
    <source>
        <dbReference type="SAM" id="SignalP"/>
    </source>
</evidence>
<dbReference type="Proteomes" id="UP000789595">
    <property type="component" value="Unassembled WGS sequence"/>
</dbReference>
<dbReference type="EMBL" id="HBIW01000429">
    <property type="protein sequence ID" value="CAE0684919.1"/>
    <property type="molecule type" value="Transcribed_RNA"/>
</dbReference>
<accession>A0A7S3ZJF6</accession>
<dbReference type="Pfam" id="PF00300">
    <property type="entry name" value="His_Phos_1"/>
    <property type="match status" value="1"/>
</dbReference>
<protein>
    <recommendedName>
        <fullName evidence="5">Phosphoglycerate mutase</fullName>
    </recommendedName>
</protein>
<dbReference type="PANTHER" id="PTHR48100">
    <property type="entry name" value="BROAD-SPECIFICITY PHOSPHATASE YOR283W-RELATED"/>
    <property type="match status" value="1"/>
</dbReference>
<sequence length="260" mass="28163">MAAMRPMRAVRILLLIAACAVDGLKPAARKVMLIRHAESEHNEAERNWDLRGLLLKRDHGITTAGYAQCDALQAYVAEQRADAASPWADARLELYASPLTRAIQTALIATDGIDKPLVLLPDARELGAGPIAGRDSLGAAVGVLEILDRVSDESARPLAIERVDAARCEARWWSRWEPHVRARRRVDRFLGELADGGDGPAAVVCHSLLIRSILRRHCPDDGDLARGLIPNCSVLSIDVGRDGDGALRLANPALAFSPTE</sequence>
<evidence type="ECO:0000313" key="2">
    <source>
        <dbReference type="EMBL" id="CAE0684919.1"/>
    </source>
</evidence>
<dbReference type="InterPro" id="IPR050275">
    <property type="entry name" value="PGM_Phosphatase"/>
</dbReference>
<dbReference type="CDD" id="cd07040">
    <property type="entry name" value="HP"/>
    <property type="match status" value="1"/>
</dbReference>
<dbReference type="PANTHER" id="PTHR48100:SF1">
    <property type="entry name" value="HISTIDINE PHOSPHATASE FAMILY PROTEIN-RELATED"/>
    <property type="match status" value="1"/>
</dbReference>
<reference evidence="2" key="1">
    <citation type="submission" date="2021-01" db="EMBL/GenBank/DDBJ databases">
        <authorList>
            <person name="Corre E."/>
            <person name="Pelletier E."/>
            <person name="Niang G."/>
            <person name="Scheremetjew M."/>
            <person name="Finn R."/>
            <person name="Kale V."/>
            <person name="Holt S."/>
            <person name="Cochrane G."/>
            <person name="Meng A."/>
            <person name="Brown T."/>
            <person name="Cohen L."/>
        </authorList>
    </citation>
    <scope>NUCLEOTIDE SEQUENCE</scope>
    <source>
        <strain evidence="2">CCMP1756</strain>
    </source>
</reference>
<gene>
    <name evidence="2" type="ORF">PCAL00307_LOCUS353</name>
    <name evidence="3" type="ORF">PECAL_5P13380</name>
</gene>
<dbReference type="EMBL" id="CAKKNE010000005">
    <property type="protein sequence ID" value="CAH0376731.1"/>
    <property type="molecule type" value="Genomic_DNA"/>
</dbReference>
<dbReference type="GO" id="GO:0005737">
    <property type="term" value="C:cytoplasm"/>
    <property type="evidence" value="ECO:0007669"/>
    <property type="project" value="TreeGrafter"/>
</dbReference>